<organism evidence="2 3">
    <name type="scientific">Chlorella vulgaris</name>
    <name type="common">Green alga</name>
    <dbReference type="NCBI Taxonomy" id="3077"/>
    <lineage>
        <taxon>Eukaryota</taxon>
        <taxon>Viridiplantae</taxon>
        <taxon>Chlorophyta</taxon>
        <taxon>core chlorophytes</taxon>
        <taxon>Trebouxiophyceae</taxon>
        <taxon>Chlorellales</taxon>
        <taxon>Chlorellaceae</taxon>
        <taxon>Chlorella clade</taxon>
        <taxon>Chlorella</taxon>
    </lineage>
</organism>
<feature type="region of interest" description="Disordered" evidence="1">
    <location>
        <begin position="332"/>
        <end position="382"/>
    </location>
</feature>
<comment type="caution">
    <text evidence="2">The sequence shown here is derived from an EMBL/GenBank/DDBJ whole genome shotgun (WGS) entry which is preliminary data.</text>
</comment>
<reference evidence="2" key="2">
    <citation type="submission" date="2020-11" db="EMBL/GenBank/DDBJ databases">
        <authorList>
            <person name="Cecchin M."/>
            <person name="Marcolungo L."/>
            <person name="Rossato M."/>
            <person name="Girolomoni L."/>
            <person name="Cosentino E."/>
            <person name="Cuine S."/>
            <person name="Li-Beisson Y."/>
            <person name="Delledonne M."/>
            <person name="Ballottari M."/>
        </authorList>
    </citation>
    <scope>NUCLEOTIDE SEQUENCE</scope>
    <source>
        <strain evidence="2">211/11P</strain>
        <tissue evidence="2">Whole cell</tissue>
    </source>
</reference>
<dbReference type="PANTHER" id="PTHR35100:SF1">
    <property type="entry name" value="F15H11.13 PROTEIN"/>
    <property type="match status" value="1"/>
</dbReference>
<name>A0A9D4TJJ0_CHLVU</name>
<gene>
    <name evidence="2" type="ORF">D9Q98_007131</name>
</gene>
<evidence type="ECO:0000313" key="2">
    <source>
        <dbReference type="EMBL" id="KAI3427195.1"/>
    </source>
</evidence>
<dbReference type="EMBL" id="SIDB01000010">
    <property type="protein sequence ID" value="KAI3427195.1"/>
    <property type="molecule type" value="Genomic_DNA"/>
</dbReference>
<proteinExistence type="predicted"/>
<evidence type="ECO:0000256" key="1">
    <source>
        <dbReference type="SAM" id="MobiDB-lite"/>
    </source>
</evidence>
<dbReference type="OrthoDB" id="534610at2759"/>
<sequence length="382" mass="40052">MAMAVVVSPATPAVGRAPAMFELADASPSCATLLSTLQRPPTHHPHVQPPASPLAAAPPATPPPQSAHAARGDQQHNGTAARLNDQLHSIQPQSKLGLGAANGEGAACSGAAISGEAGLRSRLQGYALRVGGMMQPSGEALGDATWAERTSNVLTSLPFLAIGVHMHRQRLTPEGRHHALSMVAVGAAATLYHASSGRARRFTRKLDYWTIAYTSSAMTKLLFSDTPGARRAANMSLLALPFRPFAVSAGHALVMQAEFARQATQHKAVRVDLRRHYTAALLGVAAFFGEDLITDSGYAGFVHSAWHCMAAYSMYTVNGLLVHKERQLLHRQLTGPPGSSGVAGGARPLRRPVHSSASSLPSYGTTPKAAAGTGWRTGTISP</sequence>
<dbReference type="PANTHER" id="PTHR35100">
    <property type="entry name" value="FOLD PROTEIN"/>
    <property type="match status" value="1"/>
</dbReference>
<dbReference type="Proteomes" id="UP001055712">
    <property type="component" value="Unassembled WGS sequence"/>
</dbReference>
<protein>
    <submittedName>
        <fullName evidence="2">Uncharacterized protein</fullName>
    </submittedName>
</protein>
<reference evidence="2" key="1">
    <citation type="journal article" date="2019" name="Plant J.">
        <title>Chlorella vulgaris genome assembly and annotation reveals the molecular basis for metabolic acclimation to high light conditions.</title>
        <authorList>
            <person name="Cecchin M."/>
            <person name="Marcolungo L."/>
            <person name="Rossato M."/>
            <person name="Girolomoni L."/>
            <person name="Cosentino E."/>
            <person name="Cuine S."/>
            <person name="Li-Beisson Y."/>
            <person name="Delledonne M."/>
            <person name="Ballottari M."/>
        </authorList>
    </citation>
    <scope>NUCLEOTIDE SEQUENCE</scope>
    <source>
        <strain evidence="2">211/11P</strain>
    </source>
</reference>
<accession>A0A9D4TJJ0</accession>
<keyword evidence="3" id="KW-1185">Reference proteome</keyword>
<feature type="region of interest" description="Disordered" evidence="1">
    <location>
        <begin position="36"/>
        <end position="77"/>
    </location>
</feature>
<feature type="compositionally biased region" description="Polar residues" evidence="1">
    <location>
        <begin position="355"/>
        <end position="365"/>
    </location>
</feature>
<dbReference type="AlphaFoldDB" id="A0A9D4TJJ0"/>
<evidence type="ECO:0000313" key="3">
    <source>
        <dbReference type="Proteomes" id="UP001055712"/>
    </source>
</evidence>